<comment type="caution">
    <text evidence="1">The sequence shown here is derived from an EMBL/GenBank/DDBJ whole genome shotgun (WGS) entry which is preliminary data.</text>
</comment>
<dbReference type="EMBL" id="CAJNOK010034990">
    <property type="protein sequence ID" value="CAF1509251.1"/>
    <property type="molecule type" value="Genomic_DNA"/>
</dbReference>
<evidence type="ECO:0000313" key="3">
    <source>
        <dbReference type="Proteomes" id="UP000677228"/>
    </source>
</evidence>
<accession>A0A8S2FNU8</accession>
<gene>
    <name evidence="1" type="ORF">OVA965_LOCUS37300</name>
    <name evidence="2" type="ORF">TMI583_LOCUS38367</name>
</gene>
<protein>
    <submittedName>
        <fullName evidence="1">Uncharacterized protein</fullName>
    </submittedName>
</protein>
<name>A0A8S2FNU8_9BILA</name>
<dbReference type="Proteomes" id="UP000677228">
    <property type="component" value="Unassembled WGS sequence"/>
</dbReference>
<organism evidence="1 3">
    <name type="scientific">Didymodactylos carnosus</name>
    <dbReference type="NCBI Taxonomy" id="1234261"/>
    <lineage>
        <taxon>Eukaryota</taxon>
        <taxon>Metazoa</taxon>
        <taxon>Spiralia</taxon>
        <taxon>Gnathifera</taxon>
        <taxon>Rotifera</taxon>
        <taxon>Eurotatoria</taxon>
        <taxon>Bdelloidea</taxon>
        <taxon>Philodinida</taxon>
        <taxon>Philodinidae</taxon>
        <taxon>Didymodactylos</taxon>
    </lineage>
</organism>
<dbReference type="EMBL" id="CAJOBA010057050">
    <property type="protein sequence ID" value="CAF4297196.1"/>
    <property type="molecule type" value="Genomic_DNA"/>
</dbReference>
<feature type="non-terminal residue" evidence="1">
    <location>
        <position position="51"/>
    </location>
</feature>
<dbReference type="AlphaFoldDB" id="A0A8S2FNU8"/>
<proteinExistence type="predicted"/>
<dbReference type="Proteomes" id="UP000682733">
    <property type="component" value="Unassembled WGS sequence"/>
</dbReference>
<reference evidence="1" key="1">
    <citation type="submission" date="2021-02" db="EMBL/GenBank/DDBJ databases">
        <authorList>
            <person name="Nowell W R."/>
        </authorList>
    </citation>
    <scope>NUCLEOTIDE SEQUENCE</scope>
</reference>
<sequence length="51" mass="5987">MDVKKTTTKTYVYLKLLSRHYNPDGAYDIYVHAATYRDIYGYDDPDDCDDS</sequence>
<evidence type="ECO:0000313" key="2">
    <source>
        <dbReference type="EMBL" id="CAF4297196.1"/>
    </source>
</evidence>
<evidence type="ECO:0000313" key="1">
    <source>
        <dbReference type="EMBL" id="CAF1509251.1"/>
    </source>
</evidence>